<gene>
    <name evidence="2" type="ORF">J3U88_09845</name>
</gene>
<proteinExistence type="predicted"/>
<dbReference type="EMBL" id="JAFREP010000007">
    <property type="protein sequence ID" value="MBO1318763.1"/>
    <property type="molecule type" value="Genomic_DNA"/>
</dbReference>
<dbReference type="InterPro" id="IPR032710">
    <property type="entry name" value="NTF2-like_dom_sf"/>
</dbReference>
<keyword evidence="1" id="KW-0732">Signal</keyword>
<organism evidence="2 3">
    <name type="scientific">Acanthopleuribacter pedis</name>
    <dbReference type="NCBI Taxonomy" id="442870"/>
    <lineage>
        <taxon>Bacteria</taxon>
        <taxon>Pseudomonadati</taxon>
        <taxon>Acidobacteriota</taxon>
        <taxon>Holophagae</taxon>
        <taxon>Acanthopleuribacterales</taxon>
        <taxon>Acanthopleuribacteraceae</taxon>
        <taxon>Acanthopleuribacter</taxon>
    </lineage>
</organism>
<evidence type="ECO:0000313" key="3">
    <source>
        <dbReference type="Proteomes" id="UP000664417"/>
    </source>
</evidence>
<protein>
    <submittedName>
        <fullName evidence="2">Nuclear transport factor 2 family protein</fullName>
    </submittedName>
</protein>
<dbReference type="SUPFAM" id="SSF54427">
    <property type="entry name" value="NTF2-like"/>
    <property type="match status" value="1"/>
</dbReference>
<keyword evidence="3" id="KW-1185">Reference proteome</keyword>
<evidence type="ECO:0000256" key="1">
    <source>
        <dbReference type="SAM" id="SignalP"/>
    </source>
</evidence>
<dbReference type="InterPro" id="IPR039437">
    <property type="entry name" value="FrzH/put_lumazine-bd"/>
</dbReference>
<sequence length="147" mass="16596">MKKFVVMLLCLSGISVLHAGETAGQAEVRTLIEKAYLHGAWNEQNVADMEAGFHKDFAIFSPKGKEMARYEIADWVAGIKKRKASKDYDPNRSKVEYKITQLDVTGGAASARVELIQNGKLIFTDYLSFIKFEDGWKIAAKVYHRHK</sequence>
<reference evidence="2" key="1">
    <citation type="submission" date="2021-03" db="EMBL/GenBank/DDBJ databases">
        <authorList>
            <person name="Wang G."/>
        </authorList>
    </citation>
    <scope>NUCLEOTIDE SEQUENCE</scope>
    <source>
        <strain evidence="2">KCTC 12899</strain>
    </source>
</reference>
<name>A0A8J7U3X5_9BACT</name>
<comment type="caution">
    <text evidence="2">The sequence shown here is derived from an EMBL/GenBank/DDBJ whole genome shotgun (WGS) entry which is preliminary data.</text>
</comment>
<dbReference type="Gene3D" id="3.10.450.50">
    <property type="match status" value="1"/>
</dbReference>
<accession>A0A8J7U3X5</accession>
<feature type="signal peptide" evidence="1">
    <location>
        <begin position="1"/>
        <end position="19"/>
    </location>
</feature>
<dbReference type="AlphaFoldDB" id="A0A8J7U3X5"/>
<evidence type="ECO:0000313" key="2">
    <source>
        <dbReference type="EMBL" id="MBO1318763.1"/>
    </source>
</evidence>
<feature type="chain" id="PRO_5035209766" evidence="1">
    <location>
        <begin position="20"/>
        <end position="147"/>
    </location>
</feature>
<dbReference type="Proteomes" id="UP000664417">
    <property type="component" value="Unassembled WGS sequence"/>
</dbReference>
<dbReference type="Pfam" id="PF12893">
    <property type="entry name" value="Lumazine_bd_2"/>
    <property type="match status" value="1"/>
</dbReference>